<feature type="region of interest" description="Disordered" evidence="1">
    <location>
        <begin position="39"/>
        <end position="61"/>
    </location>
</feature>
<protein>
    <submittedName>
        <fullName evidence="2">Uncharacterized protein</fullName>
    </submittedName>
</protein>
<dbReference type="Proteomes" id="UP001420932">
    <property type="component" value="Unassembled WGS sequence"/>
</dbReference>
<keyword evidence="3" id="KW-1185">Reference proteome</keyword>
<dbReference type="EMBL" id="JBBNAF010000009">
    <property type="protein sequence ID" value="KAK9114796.1"/>
    <property type="molecule type" value="Genomic_DNA"/>
</dbReference>
<dbReference type="AlphaFoldDB" id="A0AAP0IHC8"/>
<feature type="compositionally biased region" description="Acidic residues" evidence="1">
    <location>
        <begin position="45"/>
        <end position="61"/>
    </location>
</feature>
<evidence type="ECO:0000313" key="2">
    <source>
        <dbReference type="EMBL" id="KAK9114796.1"/>
    </source>
</evidence>
<sequence length="61" mass="6857">MWKLYGWMEQSLMEKLGHNFVGGTSSQPITVALPVDPQVARTHDESDDDLGTIDDDTDDYD</sequence>
<accession>A0AAP0IHC8</accession>
<gene>
    <name evidence="2" type="ORF">Syun_021593</name>
</gene>
<evidence type="ECO:0000256" key="1">
    <source>
        <dbReference type="SAM" id="MobiDB-lite"/>
    </source>
</evidence>
<evidence type="ECO:0000313" key="3">
    <source>
        <dbReference type="Proteomes" id="UP001420932"/>
    </source>
</evidence>
<proteinExistence type="predicted"/>
<reference evidence="2 3" key="1">
    <citation type="submission" date="2024-01" db="EMBL/GenBank/DDBJ databases">
        <title>Genome assemblies of Stephania.</title>
        <authorList>
            <person name="Yang L."/>
        </authorList>
    </citation>
    <scope>NUCLEOTIDE SEQUENCE [LARGE SCALE GENOMIC DNA]</scope>
    <source>
        <strain evidence="2">YNDBR</strain>
        <tissue evidence="2">Leaf</tissue>
    </source>
</reference>
<name>A0AAP0IHC8_9MAGN</name>
<comment type="caution">
    <text evidence="2">The sequence shown here is derived from an EMBL/GenBank/DDBJ whole genome shotgun (WGS) entry which is preliminary data.</text>
</comment>
<organism evidence="2 3">
    <name type="scientific">Stephania yunnanensis</name>
    <dbReference type="NCBI Taxonomy" id="152371"/>
    <lineage>
        <taxon>Eukaryota</taxon>
        <taxon>Viridiplantae</taxon>
        <taxon>Streptophyta</taxon>
        <taxon>Embryophyta</taxon>
        <taxon>Tracheophyta</taxon>
        <taxon>Spermatophyta</taxon>
        <taxon>Magnoliopsida</taxon>
        <taxon>Ranunculales</taxon>
        <taxon>Menispermaceae</taxon>
        <taxon>Menispermoideae</taxon>
        <taxon>Cissampelideae</taxon>
        <taxon>Stephania</taxon>
    </lineage>
</organism>